<keyword evidence="3" id="KW-1003">Cell membrane</keyword>
<comment type="subcellular location">
    <subcellularLocation>
        <location evidence="1 7">Cell membrane</location>
        <topology evidence="1 7">Multi-pass membrane protein</topology>
    </subcellularLocation>
</comment>
<organism evidence="9 10">
    <name type="scientific">Brockia lithotrophica</name>
    <dbReference type="NCBI Taxonomy" id="933949"/>
    <lineage>
        <taxon>Bacteria</taxon>
        <taxon>Bacillati</taxon>
        <taxon>Bacillota</taxon>
        <taxon>Bacilli</taxon>
        <taxon>Bacillales</taxon>
        <taxon>Bacillales Family X. Incertae Sedis</taxon>
        <taxon>Brockia</taxon>
    </lineage>
</organism>
<keyword evidence="2 7" id="KW-0813">Transport</keyword>
<name>A0A660L895_9BACL</name>
<dbReference type="InterPro" id="IPR000515">
    <property type="entry name" value="MetI-like"/>
</dbReference>
<dbReference type="RefSeq" id="WP_121443951.1">
    <property type="nucleotide sequence ID" value="NZ_RBIJ01000001.1"/>
</dbReference>
<feature type="transmembrane region" description="Helical" evidence="7">
    <location>
        <begin position="88"/>
        <end position="111"/>
    </location>
</feature>
<feature type="transmembrane region" description="Helical" evidence="7">
    <location>
        <begin position="216"/>
        <end position="238"/>
    </location>
</feature>
<evidence type="ECO:0000313" key="9">
    <source>
        <dbReference type="EMBL" id="RKQ89089.1"/>
    </source>
</evidence>
<dbReference type="InterPro" id="IPR035906">
    <property type="entry name" value="MetI-like_sf"/>
</dbReference>
<dbReference type="GO" id="GO:0005886">
    <property type="term" value="C:plasma membrane"/>
    <property type="evidence" value="ECO:0007669"/>
    <property type="project" value="UniProtKB-SubCell"/>
</dbReference>
<evidence type="ECO:0000256" key="2">
    <source>
        <dbReference type="ARBA" id="ARBA00022448"/>
    </source>
</evidence>
<evidence type="ECO:0000259" key="8">
    <source>
        <dbReference type="PROSITE" id="PS50928"/>
    </source>
</evidence>
<evidence type="ECO:0000256" key="7">
    <source>
        <dbReference type="RuleBase" id="RU363032"/>
    </source>
</evidence>
<feature type="transmembrane region" description="Helical" evidence="7">
    <location>
        <begin position="162"/>
        <end position="181"/>
    </location>
</feature>
<keyword evidence="10" id="KW-1185">Reference proteome</keyword>
<accession>A0A660L895</accession>
<dbReference type="OrthoDB" id="308958at2"/>
<dbReference type="Proteomes" id="UP000267019">
    <property type="component" value="Unassembled WGS sequence"/>
</dbReference>
<dbReference type="Gene3D" id="1.10.3720.10">
    <property type="entry name" value="MetI-like"/>
    <property type="match status" value="1"/>
</dbReference>
<feature type="domain" description="ABC transmembrane type-1" evidence="8">
    <location>
        <begin position="54"/>
        <end position="234"/>
    </location>
</feature>
<evidence type="ECO:0000256" key="3">
    <source>
        <dbReference type="ARBA" id="ARBA00022475"/>
    </source>
</evidence>
<feature type="transmembrane region" description="Helical" evidence="7">
    <location>
        <begin position="117"/>
        <end position="135"/>
    </location>
</feature>
<dbReference type="CDD" id="cd06261">
    <property type="entry name" value="TM_PBP2"/>
    <property type="match status" value="1"/>
</dbReference>
<dbReference type="Pfam" id="PF00528">
    <property type="entry name" value="BPD_transp_1"/>
    <property type="match status" value="1"/>
</dbReference>
<feature type="transmembrane region" description="Helical" evidence="7">
    <location>
        <begin position="61"/>
        <end position="81"/>
    </location>
</feature>
<proteinExistence type="inferred from homology"/>
<protein>
    <submittedName>
        <fullName evidence="9">NitT/TauT family transport system permease protein</fullName>
    </submittedName>
</protein>
<dbReference type="PROSITE" id="PS50928">
    <property type="entry name" value="ABC_TM1"/>
    <property type="match status" value="1"/>
</dbReference>
<evidence type="ECO:0000256" key="6">
    <source>
        <dbReference type="ARBA" id="ARBA00023136"/>
    </source>
</evidence>
<feature type="transmembrane region" description="Helical" evidence="7">
    <location>
        <begin position="7"/>
        <end position="26"/>
    </location>
</feature>
<gene>
    <name evidence="9" type="ORF">C7438_0745</name>
</gene>
<evidence type="ECO:0000256" key="4">
    <source>
        <dbReference type="ARBA" id="ARBA00022692"/>
    </source>
</evidence>
<comment type="similarity">
    <text evidence="7">Belongs to the binding-protein-dependent transport system permease family.</text>
</comment>
<dbReference type="GO" id="GO:0055085">
    <property type="term" value="P:transmembrane transport"/>
    <property type="evidence" value="ECO:0007669"/>
    <property type="project" value="InterPro"/>
</dbReference>
<dbReference type="EMBL" id="RBIJ01000001">
    <property type="protein sequence ID" value="RKQ89089.1"/>
    <property type="molecule type" value="Genomic_DNA"/>
</dbReference>
<evidence type="ECO:0000256" key="5">
    <source>
        <dbReference type="ARBA" id="ARBA00022989"/>
    </source>
</evidence>
<reference evidence="9 10" key="1">
    <citation type="submission" date="2018-10" db="EMBL/GenBank/DDBJ databases">
        <title>Genomic Encyclopedia of Type Strains, Phase IV (KMG-IV): sequencing the most valuable type-strain genomes for metagenomic binning, comparative biology and taxonomic classification.</title>
        <authorList>
            <person name="Goeker M."/>
        </authorList>
    </citation>
    <scope>NUCLEOTIDE SEQUENCE [LARGE SCALE GENOMIC DNA]</scope>
    <source>
        <strain evidence="9 10">DSM 22653</strain>
    </source>
</reference>
<keyword evidence="6 7" id="KW-0472">Membrane</keyword>
<dbReference type="PANTHER" id="PTHR30151">
    <property type="entry name" value="ALKANE SULFONATE ABC TRANSPORTER-RELATED, MEMBRANE SUBUNIT"/>
    <property type="match status" value="1"/>
</dbReference>
<comment type="caution">
    <text evidence="9">The sequence shown here is derived from an EMBL/GenBank/DDBJ whole genome shotgun (WGS) entry which is preliminary data.</text>
</comment>
<evidence type="ECO:0000256" key="1">
    <source>
        <dbReference type="ARBA" id="ARBA00004651"/>
    </source>
</evidence>
<dbReference type="PANTHER" id="PTHR30151:SF0">
    <property type="entry name" value="ABC TRANSPORTER PERMEASE PROTEIN MJ0413-RELATED"/>
    <property type="match status" value="1"/>
</dbReference>
<dbReference type="AlphaFoldDB" id="A0A660L895"/>
<dbReference type="SUPFAM" id="SSF161098">
    <property type="entry name" value="MetI-like"/>
    <property type="match status" value="1"/>
</dbReference>
<keyword evidence="4 7" id="KW-0812">Transmembrane</keyword>
<evidence type="ECO:0000313" key="10">
    <source>
        <dbReference type="Proteomes" id="UP000267019"/>
    </source>
</evidence>
<sequence length="260" mass="29547">MPHVWRYRILGIALFVLVWEVLSFVYPPAIVPGIERVVSALAEVLRQPGIWRDAGDTFLRVFLGTLLSVGIGIFFGIWSTLDARVREAVYPVFVTFEMVPPMAWIVLAILWFRLGHMPSIVVAVATAVPIVFFNLTEGAKQINWRLVEMAESFRVPLRDRIFTLYFPSLLPALLAAVSGGLSMNWRVVVMAEALSAYTGLGQKLWGEYLYGSGVNVYAYILLLVLLGLTLDYGLIGLFRSWVLRRYRLYEFQERRRLRAG</sequence>
<keyword evidence="5 7" id="KW-1133">Transmembrane helix</keyword>